<evidence type="ECO:0000313" key="13">
    <source>
        <dbReference type="EMBL" id="NNG34638.1"/>
    </source>
</evidence>
<dbReference type="GO" id="GO:0106312">
    <property type="term" value="F:methylenetetrahydrofolate reductase (NADH) activity"/>
    <property type="evidence" value="ECO:0007669"/>
    <property type="project" value="UniProtKB-EC"/>
</dbReference>
<keyword evidence="9" id="KW-0486">Methionine biosynthesis</keyword>
<reference evidence="13 14" key="1">
    <citation type="submission" date="2020-05" db="EMBL/GenBank/DDBJ databases">
        <title>Nakamurella sp. DB0629 isolated from air conditioner.</title>
        <authorList>
            <person name="Kim D.H."/>
            <person name="Kim D.-U."/>
        </authorList>
    </citation>
    <scope>NUCLEOTIDE SEQUENCE [LARGE SCALE GENOMIC DNA]</scope>
    <source>
        <strain evidence="13 14">DB0629</strain>
    </source>
</reference>
<dbReference type="CDD" id="cd00537">
    <property type="entry name" value="MTHFR"/>
    <property type="match status" value="1"/>
</dbReference>
<sequence length="298" mass="32371">MLTVRDRLAAPGRKFSLEFMPPRTAEEDPTLWRAVDRLKQLRPAFVSVTYGQGGSRRGKTAEVVGRIIADTDLTAVAHLVTVGHSAAELRATIDGFADAGVRDILALRGDPPGDPLGEWTKHPHGFSYAAELVELIKSMGDFSVGVAAFPEKHPRSPDLETDTRFYVDKVRAGADYGITQMLFSAESYLRLRDRVQAAGADVPLIPGIMPVLSFPRLIRICELSGQAIPVQLAERLSAVGDDASAARAIGIDHAVEMAETLLDNDVPTLHFYTHNRANAVIDVLDRLGMNNPVPTVQT</sequence>
<dbReference type="EC" id="1.5.1.54" evidence="12"/>
<evidence type="ECO:0000256" key="10">
    <source>
        <dbReference type="ARBA" id="ARBA00034478"/>
    </source>
</evidence>
<dbReference type="InterPro" id="IPR003171">
    <property type="entry name" value="Mehydrof_redctse-like"/>
</dbReference>
<name>A0A849A6B0_9ACTN</name>
<dbReference type="EMBL" id="JABEND010000001">
    <property type="protein sequence ID" value="NNG34638.1"/>
    <property type="molecule type" value="Genomic_DNA"/>
</dbReference>
<proteinExistence type="inferred from homology"/>
<keyword evidence="14" id="KW-1185">Reference proteome</keyword>
<dbReference type="UniPathway" id="UPA00193"/>
<organism evidence="13 14">
    <name type="scientific">Nakamurella aerolata</name>
    <dbReference type="NCBI Taxonomy" id="1656892"/>
    <lineage>
        <taxon>Bacteria</taxon>
        <taxon>Bacillati</taxon>
        <taxon>Actinomycetota</taxon>
        <taxon>Actinomycetes</taxon>
        <taxon>Nakamurellales</taxon>
        <taxon>Nakamurellaceae</taxon>
        <taxon>Nakamurella</taxon>
    </lineage>
</organism>
<comment type="pathway">
    <text evidence="10">Amino-acid biosynthesis; L-methionine biosynthesis via de novo pathway.</text>
</comment>
<evidence type="ECO:0000256" key="7">
    <source>
        <dbReference type="ARBA" id="ARBA00023002"/>
    </source>
</evidence>
<evidence type="ECO:0000256" key="1">
    <source>
        <dbReference type="ARBA" id="ARBA00001974"/>
    </source>
</evidence>
<dbReference type="InterPro" id="IPR004620">
    <property type="entry name" value="MTHF_reductase_bac"/>
</dbReference>
<comment type="cofactor">
    <cofactor evidence="1 12">
        <name>FAD</name>
        <dbReference type="ChEBI" id="CHEBI:57692"/>
    </cofactor>
</comment>
<dbReference type="GO" id="GO:0071949">
    <property type="term" value="F:FAD binding"/>
    <property type="evidence" value="ECO:0007669"/>
    <property type="project" value="TreeGrafter"/>
</dbReference>
<evidence type="ECO:0000256" key="12">
    <source>
        <dbReference type="RuleBase" id="RU003862"/>
    </source>
</evidence>
<evidence type="ECO:0000256" key="11">
    <source>
        <dbReference type="ARBA" id="ARBA00048628"/>
    </source>
</evidence>
<dbReference type="SUPFAM" id="SSF51730">
    <property type="entry name" value="FAD-linked oxidoreductase"/>
    <property type="match status" value="1"/>
</dbReference>
<dbReference type="GO" id="GO:0009086">
    <property type="term" value="P:methionine biosynthetic process"/>
    <property type="evidence" value="ECO:0007669"/>
    <property type="project" value="UniProtKB-KW"/>
</dbReference>
<protein>
    <recommendedName>
        <fullName evidence="12">Methylenetetrahydrofolate reductase</fullName>
        <ecNumber evidence="12">1.5.1.54</ecNumber>
    </recommendedName>
</protein>
<evidence type="ECO:0000256" key="2">
    <source>
        <dbReference type="ARBA" id="ARBA00004777"/>
    </source>
</evidence>
<evidence type="ECO:0000256" key="5">
    <source>
        <dbReference type="ARBA" id="ARBA00022630"/>
    </source>
</evidence>
<keyword evidence="6 12" id="KW-0274">FAD</keyword>
<dbReference type="NCBIfam" id="TIGR00676">
    <property type="entry name" value="fadh2"/>
    <property type="match status" value="1"/>
</dbReference>
<evidence type="ECO:0000313" key="14">
    <source>
        <dbReference type="Proteomes" id="UP000562984"/>
    </source>
</evidence>
<keyword evidence="5 12" id="KW-0285">Flavoprotein</keyword>
<keyword evidence="8" id="KW-0520">NAD</keyword>
<evidence type="ECO:0000256" key="6">
    <source>
        <dbReference type="ARBA" id="ARBA00022827"/>
    </source>
</evidence>
<dbReference type="Gene3D" id="3.20.20.220">
    <property type="match status" value="1"/>
</dbReference>
<dbReference type="PANTHER" id="PTHR45754:SF3">
    <property type="entry name" value="METHYLENETETRAHYDROFOLATE REDUCTASE (NADPH)"/>
    <property type="match status" value="1"/>
</dbReference>
<keyword evidence="4" id="KW-0028">Amino-acid biosynthesis</keyword>
<evidence type="ECO:0000256" key="8">
    <source>
        <dbReference type="ARBA" id="ARBA00023027"/>
    </source>
</evidence>
<evidence type="ECO:0000256" key="9">
    <source>
        <dbReference type="ARBA" id="ARBA00023167"/>
    </source>
</evidence>
<dbReference type="RefSeq" id="WP_171198243.1">
    <property type="nucleotide sequence ID" value="NZ_JABEND010000001.1"/>
</dbReference>
<dbReference type="GO" id="GO:0035999">
    <property type="term" value="P:tetrahydrofolate interconversion"/>
    <property type="evidence" value="ECO:0007669"/>
    <property type="project" value="UniProtKB-UniPathway"/>
</dbReference>
<dbReference type="PANTHER" id="PTHR45754">
    <property type="entry name" value="METHYLENETETRAHYDROFOLATE REDUCTASE"/>
    <property type="match status" value="1"/>
</dbReference>
<comment type="caution">
    <text evidence="13">The sequence shown here is derived from an EMBL/GenBank/DDBJ whole genome shotgun (WGS) entry which is preliminary data.</text>
</comment>
<dbReference type="InterPro" id="IPR029041">
    <property type="entry name" value="FAD-linked_oxidoreductase-like"/>
</dbReference>
<dbReference type="Proteomes" id="UP000562984">
    <property type="component" value="Unassembled WGS sequence"/>
</dbReference>
<dbReference type="Pfam" id="PF02219">
    <property type="entry name" value="MTHFR"/>
    <property type="match status" value="1"/>
</dbReference>
<dbReference type="AlphaFoldDB" id="A0A849A6B0"/>
<comment type="catalytic activity">
    <reaction evidence="11">
        <text>(6S)-5-methyl-5,6,7,8-tetrahydrofolate + NAD(+) = (6R)-5,10-methylene-5,6,7,8-tetrahydrofolate + NADH + H(+)</text>
        <dbReference type="Rhea" id="RHEA:19821"/>
        <dbReference type="ChEBI" id="CHEBI:15378"/>
        <dbReference type="ChEBI" id="CHEBI:15636"/>
        <dbReference type="ChEBI" id="CHEBI:18608"/>
        <dbReference type="ChEBI" id="CHEBI:57540"/>
        <dbReference type="ChEBI" id="CHEBI:57945"/>
        <dbReference type="EC" id="1.5.1.54"/>
    </reaction>
    <physiologicalReaction direction="right-to-left" evidence="11">
        <dbReference type="Rhea" id="RHEA:19823"/>
    </physiologicalReaction>
</comment>
<evidence type="ECO:0000256" key="4">
    <source>
        <dbReference type="ARBA" id="ARBA00022605"/>
    </source>
</evidence>
<evidence type="ECO:0000256" key="3">
    <source>
        <dbReference type="ARBA" id="ARBA00006743"/>
    </source>
</evidence>
<keyword evidence="7 12" id="KW-0560">Oxidoreductase</keyword>
<accession>A0A849A6B0</accession>
<comment type="pathway">
    <text evidence="2 12">One-carbon metabolism; tetrahydrofolate interconversion.</text>
</comment>
<gene>
    <name evidence="13" type="primary">metF</name>
    <name evidence="13" type="ORF">HKD39_02655</name>
</gene>
<dbReference type="GO" id="GO:0005829">
    <property type="term" value="C:cytosol"/>
    <property type="evidence" value="ECO:0007669"/>
    <property type="project" value="InterPro"/>
</dbReference>
<comment type="similarity">
    <text evidence="3 12">Belongs to the methylenetetrahydrofolate reductase family.</text>
</comment>